<dbReference type="EMBL" id="MU155069">
    <property type="protein sequence ID" value="KAF9486636.1"/>
    <property type="molecule type" value="Genomic_DNA"/>
</dbReference>
<keyword evidence="2" id="KW-1185">Reference proteome</keyword>
<evidence type="ECO:0000313" key="1">
    <source>
        <dbReference type="EMBL" id="KAF9486636.1"/>
    </source>
</evidence>
<dbReference type="Proteomes" id="UP000807025">
    <property type="component" value="Unassembled WGS sequence"/>
</dbReference>
<reference evidence="1" key="1">
    <citation type="submission" date="2020-11" db="EMBL/GenBank/DDBJ databases">
        <authorList>
            <consortium name="DOE Joint Genome Institute"/>
            <person name="Ahrendt S."/>
            <person name="Riley R."/>
            <person name="Andreopoulos W."/>
            <person name="Labutti K."/>
            <person name="Pangilinan J."/>
            <person name="Ruiz-Duenas F.J."/>
            <person name="Barrasa J.M."/>
            <person name="Sanchez-Garcia M."/>
            <person name="Camarero S."/>
            <person name="Miyauchi S."/>
            <person name="Serrano A."/>
            <person name="Linde D."/>
            <person name="Babiker R."/>
            <person name="Drula E."/>
            <person name="Ayuso-Fernandez I."/>
            <person name="Pacheco R."/>
            <person name="Padilla G."/>
            <person name="Ferreira P."/>
            <person name="Barriuso J."/>
            <person name="Kellner H."/>
            <person name="Castanera R."/>
            <person name="Alfaro M."/>
            <person name="Ramirez L."/>
            <person name="Pisabarro A.G."/>
            <person name="Kuo A."/>
            <person name="Tritt A."/>
            <person name="Lipzen A."/>
            <person name="He G."/>
            <person name="Yan M."/>
            <person name="Ng V."/>
            <person name="Cullen D."/>
            <person name="Martin F."/>
            <person name="Rosso M.-N."/>
            <person name="Henrissat B."/>
            <person name="Hibbett D."/>
            <person name="Martinez A.T."/>
            <person name="Grigoriev I.V."/>
        </authorList>
    </citation>
    <scope>NUCLEOTIDE SEQUENCE</scope>
    <source>
        <strain evidence="1">ATCC 90797</strain>
    </source>
</reference>
<sequence length="209" mass="21097">MVIMNGGCVWAVRVLGVLERVHQHLGIGRRWGTLSDVRRCWGMLGGVGQHCRCRGTCVDIDGIGGMLGVCDGVGGVGRCAWTLTALGNVHVGIDDVGGVLGALGAGARVNVGGRGGACGHGGGAHVDDDNVGGVGGMLEGVGGAEVMVVEGRAVVREEKEVEGWGTNLRRASSSFPAVPLCPCDIGLRGGILVLWGCWGQSEGMGDGGG</sequence>
<name>A0A9P6CZN8_PLEER</name>
<comment type="caution">
    <text evidence="1">The sequence shown here is derived from an EMBL/GenBank/DDBJ whole genome shotgun (WGS) entry which is preliminary data.</text>
</comment>
<evidence type="ECO:0000313" key="2">
    <source>
        <dbReference type="Proteomes" id="UP000807025"/>
    </source>
</evidence>
<protein>
    <submittedName>
        <fullName evidence="1">Uncharacterized protein</fullName>
    </submittedName>
</protein>
<organism evidence="1 2">
    <name type="scientific">Pleurotus eryngii</name>
    <name type="common">Boletus of the steppes</name>
    <dbReference type="NCBI Taxonomy" id="5323"/>
    <lineage>
        <taxon>Eukaryota</taxon>
        <taxon>Fungi</taxon>
        <taxon>Dikarya</taxon>
        <taxon>Basidiomycota</taxon>
        <taxon>Agaricomycotina</taxon>
        <taxon>Agaricomycetes</taxon>
        <taxon>Agaricomycetidae</taxon>
        <taxon>Agaricales</taxon>
        <taxon>Pleurotineae</taxon>
        <taxon>Pleurotaceae</taxon>
        <taxon>Pleurotus</taxon>
    </lineage>
</organism>
<accession>A0A9P6CZN8</accession>
<proteinExistence type="predicted"/>
<dbReference type="AlphaFoldDB" id="A0A9P6CZN8"/>
<gene>
    <name evidence="1" type="ORF">BDN71DRAFT_1564666</name>
</gene>